<dbReference type="Proteomes" id="UP000549343">
    <property type="component" value="Unassembled WGS sequence"/>
</dbReference>
<dbReference type="EMBL" id="JACHMV010000001">
    <property type="protein sequence ID" value="MBB4777261.1"/>
    <property type="molecule type" value="Genomic_DNA"/>
</dbReference>
<evidence type="ECO:0000313" key="6">
    <source>
        <dbReference type="Proteomes" id="UP000549343"/>
    </source>
</evidence>
<feature type="domain" description="PucR C-terminal helix-turn-helix" evidence="2">
    <location>
        <begin position="297"/>
        <end position="354"/>
    </location>
</feature>
<dbReference type="PANTHER" id="PTHR33744:SF17">
    <property type="entry name" value="CONSERVED PROTEIN"/>
    <property type="match status" value="1"/>
</dbReference>
<comment type="caution">
    <text evidence="5">The sequence shown here is derived from an EMBL/GenBank/DDBJ whole genome shotgun (WGS) entry which is preliminary data.</text>
</comment>
<sequence length="371" mass="41258">MDDLQEIAEHAASLLQAPATLEDRDFHLVAYAAHGDTIDPVRLDSILRRRATGAVRARFESHGIARAKGPVRIPADPSLGQLGRLCLPVRWNNVTYGYLWLLDDEERITPDQAAEAMPLCDRAALLMARQARERDDLGWKVADLLSTHPEPRTRAADDLTGITAPPFTVAVLRTPSPEPLNPWLLPHSVLTTFWQRDHVLLIPSTTSTPTTLDRARLLLEERNAPVQIGVHSPCPTLDDVHESWQRARVAARVATPGETRDWNTLGALRLLRTAGDEALTQTTQTPGTTRLQAHPDLAETARTYLDLAGNIQQTAKTLNIHRQTLYHRLRRIEALTSLTLTNGQDRLTLHLALTLSPHLQDSGHRSESVEN</sequence>
<dbReference type="Pfam" id="PF17853">
    <property type="entry name" value="GGDEF_2"/>
    <property type="match status" value="1"/>
</dbReference>
<dbReference type="InterPro" id="IPR009057">
    <property type="entry name" value="Homeodomain-like_sf"/>
</dbReference>
<evidence type="ECO:0000256" key="1">
    <source>
        <dbReference type="ARBA" id="ARBA00006754"/>
    </source>
</evidence>
<evidence type="ECO:0000313" key="7">
    <source>
        <dbReference type="Proteomes" id="UP001501427"/>
    </source>
</evidence>
<feature type="domain" description="CdaR GGDEF-like" evidence="3">
    <location>
        <begin position="186"/>
        <end position="253"/>
    </location>
</feature>
<evidence type="ECO:0000259" key="3">
    <source>
        <dbReference type="Pfam" id="PF17853"/>
    </source>
</evidence>
<accession>A0A7W7MZT1</accession>
<evidence type="ECO:0000313" key="4">
    <source>
        <dbReference type="EMBL" id="GAA0601974.1"/>
    </source>
</evidence>
<proteinExistence type="inferred from homology"/>
<evidence type="ECO:0000313" key="5">
    <source>
        <dbReference type="EMBL" id="MBB4777261.1"/>
    </source>
</evidence>
<dbReference type="InterPro" id="IPR051448">
    <property type="entry name" value="CdaR-like_regulators"/>
</dbReference>
<gene>
    <name evidence="5" type="ORF">F4557_005679</name>
    <name evidence="4" type="ORF">GCM10009546_74150</name>
</gene>
<name>A0A7W7MZT1_9ACTN</name>
<dbReference type="RefSeq" id="WP_184887589.1">
    <property type="nucleotide sequence ID" value="NZ_BAAAHD010000121.1"/>
</dbReference>
<dbReference type="PANTHER" id="PTHR33744">
    <property type="entry name" value="CARBOHYDRATE DIACID REGULATOR"/>
    <property type="match status" value="1"/>
</dbReference>
<reference evidence="5 6" key="2">
    <citation type="submission" date="2020-08" db="EMBL/GenBank/DDBJ databases">
        <title>Sequencing the genomes of 1000 actinobacteria strains.</title>
        <authorList>
            <person name="Klenk H.-P."/>
        </authorList>
    </citation>
    <scope>NUCLEOTIDE SEQUENCE [LARGE SCALE GENOMIC DNA]</scope>
    <source>
        <strain evidence="5 6">DSM 44772</strain>
    </source>
</reference>
<dbReference type="InterPro" id="IPR041522">
    <property type="entry name" value="CdaR_GGDEF"/>
</dbReference>
<organism evidence="5 6">
    <name type="scientific">Actinomadura livida</name>
    <dbReference type="NCBI Taxonomy" id="79909"/>
    <lineage>
        <taxon>Bacteria</taxon>
        <taxon>Bacillati</taxon>
        <taxon>Actinomycetota</taxon>
        <taxon>Actinomycetes</taxon>
        <taxon>Streptosporangiales</taxon>
        <taxon>Thermomonosporaceae</taxon>
        <taxon>Actinomadura</taxon>
    </lineage>
</organism>
<protein>
    <submittedName>
        <fullName evidence="4">Helix-turn-helix domain-containing protein</fullName>
    </submittedName>
</protein>
<reference evidence="4" key="3">
    <citation type="submission" date="2023-12" db="EMBL/GenBank/DDBJ databases">
        <authorList>
            <person name="Sun Q."/>
            <person name="Inoue M."/>
        </authorList>
    </citation>
    <scope>NUCLEOTIDE SEQUENCE</scope>
    <source>
        <strain evidence="4">JCM 10667</strain>
    </source>
</reference>
<dbReference type="InterPro" id="IPR025736">
    <property type="entry name" value="PucR_C-HTH_dom"/>
</dbReference>
<dbReference type="AlphaFoldDB" id="A0A7W7MZT1"/>
<dbReference type="Pfam" id="PF13556">
    <property type="entry name" value="HTH_30"/>
    <property type="match status" value="1"/>
</dbReference>
<dbReference type="SUPFAM" id="SSF46689">
    <property type="entry name" value="Homeodomain-like"/>
    <property type="match status" value="1"/>
</dbReference>
<comment type="similarity">
    <text evidence="1">Belongs to the CdaR family.</text>
</comment>
<reference evidence="4 7" key="1">
    <citation type="journal article" date="2019" name="Int. J. Syst. Evol. Microbiol.">
        <title>The Global Catalogue of Microorganisms (GCM) 10K type strain sequencing project: providing services to taxonomists for standard genome sequencing and annotation.</title>
        <authorList>
            <consortium name="The Broad Institute Genomics Platform"/>
            <consortium name="The Broad Institute Genome Sequencing Center for Infectious Disease"/>
            <person name="Wu L."/>
            <person name="Ma J."/>
        </authorList>
    </citation>
    <scope>NUCLEOTIDE SEQUENCE [LARGE SCALE GENOMIC DNA]</scope>
    <source>
        <strain evidence="4 7">JCM 10667</strain>
    </source>
</reference>
<dbReference type="Gene3D" id="1.10.10.2840">
    <property type="entry name" value="PucR C-terminal helix-turn-helix domain"/>
    <property type="match status" value="1"/>
</dbReference>
<dbReference type="EMBL" id="BAAAHD010000121">
    <property type="protein sequence ID" value="GAA0601974.1"/>
    <property type="molecule type" value="Genomic_DNA"/>
</dbReference>
<dbReference type="Proteomes" id="UP001501427">
    <property type="component" value="Unassembled WGS sequence"/>
</dbReference>
<evidence type="ECO:0000259" key="2">
    <source>
        <dbReference type="Pfam" id="PF13556"/>
    </source>
</evidence>
<dbReference type="InterPro" id="IPR042070">
    <property type="entry name" value="PucR_C-HTH_sf"/>
</dbReference>
<keyword evidence="7" id="KW-1185">Reference proteome</keyword>